<dbReference type="InterPro" id="IPR036962">
    <property type="entry name" value="Glyco_hydro_3_N_sf"/>
</dbReference>
<keyword evidence="5 7" id="KW-0326">Glycosidase</keyword>
<evidence type="ECO:0000313" key="7">
    <source>
        <dbReference type="EMBL" id="MBP1948583.1"/>
    </source>
</evidence>
<comment type="similarity">
    <text evidence="2">Belongs to the glycosyl hydrolase 3 family.</text>
</comment>
<feature type="domain" description="Glycoside hydrolase family 3 N-terminal" evidence="6">
    <location>
        <begin position="201"/>
        <end position="521"/>
    </location>
</feature>
<dbReference type="InterPro" id="IPR050226">
    <property type="entry name" value="NagZ_Beta-hexosaminidase"/>
</dbReference>
<dbReference type="SUPFAM" id="SSF51445">
    <property type="entry name" value="(Trans)glycosidases"/>
    <property type="match status" value="1"/>
</dbReference>
<dbReference type="InterPro" id="IPR025453">
    <property type="entry name" value="DUF4309"/>
</dbReference>
<dbReference type="Pfam" id="PF00933">
    <property type="entry name" value="Glyco_hydro_3"/>
    <property type="match status" value="1"/>
</dbReference>
<name>A0ABS4HCJ2_9BACI</name>
<dbReference type="EMBL" id="JAGGKK010000006">
    <property type="protein sequence ID" value="MBP1948583.1"/>
    <property type="molecule type" value="Genomic_DNA"/>
</dbReference>
<dbReference type="NCBIfam" id="NF003740">
    <property type="entry name" value="PRK05337.1"/>
    <property type="match status" value="1"/>
</dbReference>
<organism evidence="7 8">
    <name type="scientific">Virgibacillus litoralis</name>
    <dbReference type="NCBI Taxonomy" id="578221"/>
    <lineage>
        <taxon>Bacteria</taxon>
        <taxon>Bacillati</taxon>
        <taxon>Bacillota</taxon>
        <taxon>Bacilli</taxon>
        <taxon>Bacillales</taxon>
        <taxon>Bacillaceae</taxon>
        <taxon>Virgibacillus</taxon>
    </lineage>
</organism>
<keyword evidence="8" id="KW-1185">Reference proteome</keyword>
<accession>A0ABS4HCJ2</accession>
<comment type="catalytic activity">
    <reaction evidence="1">
        <text>Hydrolysis of terminal non-reducing N-acetyl-D-hexosamine residues in N-acetyl-beta-D-hexosaminides.</text>
        <dbReference type="EC" id="3.2.1.52"/>
    </reaction>
</comment>
<gene>
    <name evidence="7" type="ORF">J2Z82_001519</name>
</gene>
<evidence type="ECO:0000256" key="4">
    <source>
        <dbReference type="ARBA" id="ARBA00022801"/>
    </source>
</evidence>
<dbReference type="InterPro" id="IPR019800">
    <property type="entry name" value="Glyco_hydro_3_AS"/>
</dbReference>
<dbReference type="Gene3D" id="3.20.20.300">
    <property type="entry name" value="Glycoside hydrolase, family 3, N-terminal domain"/>
    <property type="match status" value="1"/>
</dbReference>
<proteinExistence type="inferred from homology"/>
<sequence length="550" mass="61659">MLQKLSFILIGIIVLTGALFIFNPKENTSKIENPTGKEENNLNQTNALIDKIFSLAEEGKVPNTSFVAGETNIEVVTDKWGDAIQSETTKDRHYIEYPKHNINMGYHDGIVFDIRLHTSKLKKIHFNDLKKQKGNPDETRYYKDDSHDQIILVYQVNSNYQLKWIMPKPTDDKPNPKVHHISIFTEPDLNHKKALIKDMSLNEKIGQMIVAGISGTTLTKNTKKLVNHYKIGGIILYRENMQTPDQTVKLTNKIRAENSDNHLPILLGVDQEGGEISKLPGDLNEIPGNGKIGDRNNQEYSYKIGAHLGKMVKSFGFNLNFAPVLDVNSNPDNPVIGERSFGEDPKVVSNLGIQTMKGIQSQGTISVIKHFPGHGDTSVDSHLQLPTVNKTLMELENLELIPFKKAINNGADVVMVAHILLPQIDSEYPSSMSQQIISGLLRQQLNFSGVIVTDDMTMRAITNNYDIGNAAVQSVKSGSDMIMVAHDFNKVMTVINALKEAVEQGEITEERINKSVTRIMELKEKYRLNDERTDPVNVNKLNKSLSNIRK</sequence>
<dbReference type="Proteomes" id="UP001519328">
    <property type="component" value="Unassembled WGS sequence"/>
</dbReference>
<dbReference type="PANTHER" id="PTHR30480:SF13">
    <property type="entry name" value="BETA-HEXOSAMINIDASE"/>
    <property type="match status" value="1"/>
</dbReference>
<protein>
    <recommendedName>
        <fullName evidence="3">beta-N-acetylhexosaminidase</fullName>
        <ecNumber evidence="3">3.2.1.52</ecNumber>
    </recommendedName>
</protein>
<evidence type="ECO:0000256" key="1">
    <source>
        <dbReference type="ARBA" id="ARBA00001231"/>
    </source>
</evidence>
<evidence type="ECO:0000259" key="6">
    <source>
        <dbReference type="Pfam" id="PF00933"/>
    </source>
</evidence>
<dbReference type="PANTHER" id="PTHR30480">
    <property type="entry name" value="BETA-HEXOSAMINIDASE-RELATED"/>
    <property type="match status" value="1"/>
</dbReference>
<keyword evidence="4 7" id="KW-0378">Hydrolase</keyword>
<evidence type="ECO:0000256" key="3">
    <source>
        <dbReference type="ARBA" id="ARBA00012663"/>
    </source>
</evidence>
<evidence type="ECO:0000256" key="2">
    <source>
        <dbReference type="ARBA" id="ARBA00005336"/>
    </source>
</evidence>
<dbReference type="InterPro" id="IPR017853">
    <property type="entry name" value="GH"/>
</dbReference>
<dbReference type="EC" id="3.2.1.52" evidence="3"/>
<evidence type="ECO:0000256" key="5">
    <source>
        <dbReference type="ARBA" id="ARBA00023295"/>
    </source>
</evidence>
<dbReference type="Pfam" id="PF14172">
    <property type="entry name" value="DUF4309"/>
    <property type="match status" value="1"/>
</dbReference>
<dbReference type="RefSeq" id="WP_209480134.1">
    <property type="nucleotide sequence ID" value="NZ_JAGGKK010000006.1"/>
</dbReference>
<dbReference type="InterPro" id="IPR001764">
    <property type="entry name" value="Glyco_hydro_3_N"/>
</dbReference>
<reference evidence="7 8" key="1">
    <citation type="submission" date="2021-03" db="EMBL/GenBank/DDBJ databases">
        <title>Genomic Encyclopedia of Type Strains, Phase IV (KMG-IV): sequencing the most valuable type-strain genomes for metagenomic binning, comparative biology and taxonomic classification.</title>
        <authorList>
            <person name="Goeker M."/>
        </authorList>
    </citation>
    <scope>NUCLEOTIDE SEQUENCE [LARGE SCALE GENOMIC DNA]</scope>
    <source>
        <strain evidence="7 8">DSM 21085</strain>
    </source>
</reference>
<evidence type="ECO:0000313" key="8">
    <source>
        <dbReference type="Proteomes" id="UP001519328"/>
    </source>
</evidence>
<dbReference type="GO" id="GO:0004563">
    <property type="term" value="F:beta-N-acetylhexosaminidase activity"/>
    <property type="evidence" value="ECO:0007669"/>
    <property type="project" value="UniProtKB-EC"/>
</dbReference>
<dbReference type="PROSITE" id="PS00775">
    <property type="entry name" value="GLYCOSYL_HYDROL_F3"/>
    <property type="match status" value="1"/>
</dbReference>
<comment type="caution">
    <text evidence="7">The sequence shown here is derived from an EMBL/GenBank/DDBJ whole genome shotgun (WGS) entry which is preliminary data.</text>
</comment>